<keyword evidence="3" id="KW-1185">Reference proteome</keyword>
<sequence>MFRGSDPEELPPPPAYSTIVDAVSVGIGSPETPQPRPPRRELPPVPSASVPLHSATAPPIPLLIPSLPPSPVTPAPRQATPPPPSARLPLLSPSPSYPGPSSYKIGEKMLPSPLVTIDQLKAHLTLLGAFKSLRTTVQTQSAEELILPPVVERMDVNKRWTWFVGLAVERFQRWVETARNVKEIPEWIEKELPPLDVLMVWHSYMLNPNWYREDLQRSPLLRILRDLGSRLLTAVILIGDIGSYVPSEERITSWQELTGTFFDPLASASCLSHRNLECPYCWKLNEAPLITGSDTGYLQNCFRIFCSRCSKSITKATLAISKFASKESHFLAGTSSRYQGLHVARRIKHSLLQNKVLFAYPMPSVIILNEMRTKLLERINGSLEILYQQITTAVAHVHRRHRICSAYIDDRPFSVELVSAVIRQGSFIDRIHNLGWLDSGHFEGAATESILIHAIVRYHAFLDLMTPSCTMLLVPTLDIDLAWHTHQMTGYAYGDDCVKFLGHLVDHNDKIESNYLADAFDKTCLAWERRFNIPYMHCGCPLPEYTSVGKSLSRMASKLSLSRTKSANPLSPPSHPGAFEATHPSDHNAIDVQTRRSIVAHENRLEMLKQRRERDAKKVEHGKMDSSTYRRGMSHDDAFLYPVSFNHPPVVTRTASSPAYGSPGTCAVGAGVCGSLGGYGGSCASCGSGGPSGYG</sequence>
<protein>
    <submittedName>
        <fullName evidence="2">Uncharacterized protein</fullName>
    </submittedName>
</protein>
<reference evidence="3" key="1">
    <citation type="submission" date="2024-04" db="EMBL/GenBank/DDBJ databases">
        <authorList>
            <person name="Shaw F."/>
            <person name="Minotto A."/>
        </authorList>
    </citation>
    <scope>NUCLEOTIDE SEQUENCE [LARGE SCALE GENOMIC DNA]</scope>
</reference>
<name>A0ABP1E2H3_9APHY</name>
<feature type="region of interest" description="Disordered" evidence="1">
    <location>
        <begin position="562"/>
        <end position="585"/>
    </location>
</feature>
<evidence type="ECO:0000313" key="3">
    <source>
        <dbReference type="Proteomes" id="UP001497453"/>
    </source>
</evidence>
<evidence type="ECO:0000313" key="2">
    <source>
        <dbReference type="EMBL" id="CAL1714266.1"/>
    </source>
</evidence>
<proteinExistence type="predicted"/>
<feature type="region of interest" description="Disordered" evidence="1">
    <location>
        <begin position="1"/>
        <end position="93"/>
    </location>
</feature>
<dbReference type="PANTHER" id="PTHR34365">
    <property type="entry name" value="ENOLASE (DUF1399)"/>
    <property type="match status" value="1"/>
</dbReference>
<dbReference type="EMBL" id="OZ037951">
    <property type="protein sequence ID" value="CAL1714266.1"/>
    <property type="molecule type" value="Genomic_DNA"/>
</dbReference>
<feature type="region of interest" description="Disordered" evidence="1">
    <location>
        <begin position="611"/>
        <end position="631"/>
    </location>
</feature>
<evidence type="ECO:0000256" key="1">
    <source>
        <dbReference type="SAM" id="MobiDB-lite"/>
    </source>
</evidence>
<feature type="compositionally biased region" description="Basic and acidic residues" evidence="1">
    <location>
        <begin position="611"/>
        <end position="624"/>
    </location>
</feature>
<feature type="compositionally biased region" description="Pro residues" evidence="1">
    <location>
        <begin position="58"/>
        <end position="86"/>
    </location>
</feature>
<gene>
    <name evidence="2" type="ORF">GFSPODELE1_LOCUS9689</name>
</gene>
<organism evidence="2 3">
    <name type="scientific">Somion occarium</name>
    <dbReference type="NCBI Taxonomy" id="3059160"/>
    <lineage>
        <taxon>Eukaryota</taxon>
        <taxon>Fungi</taxon>
        <taxon>Dikarya</taxon>
        <taxon>Basidiomycota</taxon>
        <taxon>Agaricomycotina</taxon>
        <taxon>Agaricomycetes</taxon>
        <taxon>Polyporales</taxon>
        <taxon>Cerrenaceae</taxon>
        <taxon>Somion</taxon>
    </lineage>
</organism>
<dbReference type="Pfam" id="PF07173">
    <property type="entry name" value="GRDP-like"/>
    <property type="match status" value="1"/>
</dbReference>
<dbReference type="Proteomes" id="UP001497453">
    <property type="component" value="Chromosome 8"/>
</dbReference>
<dbReference type="InterPro" id="IPR009836">
    <property type="entry name" value="GRDP-like"/>
</dbReference>
<accession>A0ABP1E2H3</accession>
<dbReference type="PANTHER" id="PTHR34365:SF7">
    <property type="entry name" value="GLYCINE-RICH DOMAIN-CONTAINING PROTEIN 1"/>
    <property type="match status" value="1"/>
</dbReference>